<dbReference type="SUPFAM" id="SSF46689">
    <property type="entry name" value="Homeodomain-like"/>
    <property type="match status" value="1"/>
</dbReference>
<dbReference type="EMBL" id="FOTS01000031">
    <property type="protein sequence ID" value="SFL99783.1"/>
    <property type="molecule type" value="Genomic_DNA"/>
</dbReference>
<dbReference type="STRING" id="1123291.SAMN04490355_10319"/>
<evidence type="ECO:0000313" key="1">
    <source>
        <dbReference type="EMBL" id="SFL99783.1"/>
    </source>
</evidence>
<evidence type="ECO:0000313" key="2">
    <source>
        <dbReference type="Proteomes" id="UP000199520"/>
    </source>
</evidence>
<gene>
    <name evidence="1" type="ORF">SAMN04490355_10319</name>
</gene>
<dbReference type="Gene3D" id="1.10.357.10">
    <property type="entry name" value="Tetracycline Repressor, domain 2"/>
    <property type="match status" value="1"/>
</dbReference>
<dbReference type="InterPro" id="IPR036271">
    <property type="entry name" value="Tet_transcr_reg_TetR-rel_C_sf"/>
</dbReference>
<dbReference type="OrthoDB" id="9812134at2"/>
<sequence length="181" mass="20631">MSQHTDNRQQVFNVSLILFNTIGNALTMDQLAIRLSVPLSNLYASFKSKPELIKQLVSFILSKVRQAPLQLSHFSLADELCTLFSTYQVSCTIFSHTALSDLKLYYPEQWVRIMELRESQWQRISAAIEANIDTGRLRPIDINLLHAMIDGMLLEPFSQESPIPLPELVEILLYGIVRQAP</sequence>
<keyword evidence="1" id="KW-0238">DNA-binding</keyword>
<keyword evidence="2" id="KW-1185">Reference proteome</keyword>
<dbReference type="SUPFAM" id="SSF48498">
    <property type="entry name" value="Tetracyclin repressor-like, C-terminal domain"/>
    <property type="match status" value="1"/>
</dbReference>
<dbReference type="RefSeq" id="WP_090939448.1">
    <property type="nucleotide sequence ID" value="NZ_FOTS01000031.1"/>
</dbReference>
<dbReference type="Proteomes" id="UP000199520">
    <property type="component" value="Unassembled WGS sequence"/>
</dbReference>
<dbReference type="GO" id="GO:0003677">
    <property type="term" value="F:DNA binding"/>
    <property type="evidence" value="ECO:0007669"/>
    <property type="project" value="UniProtKB-KW"/>
</dbReference>
<organism evidence="1 2">
    <name type="scientific">Pelosinus propionicus DSM 13327</name>
    <dbReference type="NCBI Taxonomy" id="1123291"/>
    <lineage>
        <taxon>Bacteria</taxon>
        <taxon>Bacillati</taxon>
        <taxon>Bacillota</taxon>
        <taxon>Negativicutes</taxon>
        <taxon>Selenomonadales</taxon>
        <taxon>Sporomusaceae</taxon>
        <taxon>Pelosinus</taxon>
    </lineage>
</organism>
<reference evidence="2" key="1">
    <citation type="submission" date="2016-10" db="EMBL/GenBank/DDBJ databases">
        <authorList>
            <person name="Varghese N."/>
            <person name="Submissions S."/>
        </authorList>
    </citation>
    <scope>NUCLEOTIDE SEQUENCE [LARGE SCALE GENOMIC DNA]</scope>
    <source>
        <strain evidence="2">DSM 13327</strain>
    </source>
</reference>
<dbReference type="AlphaFoldDB" id="A0A1I4M9P8"/>
<protein>
    <submittedName>
        <fullName evidence="1">DNA-binding transcriptional regulator, AcrR family</fullName>
    </submittedName>
</protein>
<accession>A0A1I4M9P8</accession>
<dbReference type="InterPro" id="IPR009057">
    <property type="entry name" value="Homeodomain-like_sf"/>
</dbReference>
<proteinExistence type="predicted"/>
<name>A0A1I4M9P8_9FIRM</name>